<sequence>MIVLAYTIIDRQYYDCESDKRMRLDTSSIESCSKMEKLYLYSNRIKRIPKLDTMTNLNTLWLSGNKIKYIENLDCKQELQELYLSNNNISELSPALQRNRKLS</sequence>
<evidence type="ECO:0000313" key="7">
    <source>
        <dbReference type="EMBL" id="CAG2069064.1"/>
    </source>
</evidence>
<dbReference type="InterPro" id="IPR001611">
    <property type="entry name" value="Leu-rich_rpt"/>
</dbReference>
<dbReference type="InterPro" id="IPR032675">
    <property type="entry name" value="LRR_dom_sf"/>
</dbReference>
<dbReference type="Gene3D" id="3.80.10.10">
    <property type="entry name" value="Ribonuclease Inhibitor"/>
    <property type="match status" value="1"/>
</dbReference>
<dbReference type="InterPro" id="IPR050576">
    <property type="entry name" value="Cilia_flagella_integrity"/>
</dbReference>
<evidence type="ECO:0000256" key="6">
    <source>
        <dbReference type="ARBA" id="ARBA00024433"/>
    </source>
</evidence>
<keyword evidence="8" id="KW-1185">Reference proteome</keyword>
<dbReference type="EMBL" id="CAJPIN010115008">
    <property type="protein sequence ID" value="CAG2069064.1"/>
    <property type="molecule type" value="Genomic_DNA"/>
</dbReference>
<reference evidence="7" key="1">
    <citation type="submission" date="2021-03" db="EMBL/GenBank/DDBJ databases">
        <authorList>
            <person name="Tran Van P."/>
        </authorList>
    </citation>
    <scope>NUCLEOTIDE SEQUENCE</scope>
</reference>
<proteinExistence type="predicted"/>
<evidence type="ECO:0000256" key="3">
    <source>
        <dbReference type="ARBA" id="ARBA00022614"/>
    </source>
</evidence>
<comment type="subcellular location">
    <subcellularLocation>
        <location evidence="2">Nucleus</location>
    </subcellularLocation>
</comment>
<name>A0ABN7PMJ7_TIMPD</name>
<evidence type="ECO:0000256" key="2">
    <source>
        <dbReference type="ARBA" id="ARBA00004123"/>
    </source>
</evidence>
<keyword evidence="3" id="KW-0433">Leucine-rich repeat</keyword>
<dbReference type="Pfam" id="PF00560">
    <property type="entry name" value="LRR_1"/>
    <property type="match status" value="1"/>
</dbReference>
<keyword evidence="4" id="KW-0677">Repeat</keyword>
<comment type="caution">
    <text evidence="7">The sequence shown here is derived from an EMBL/GenBank/DDBJ whole genome shotgun (WGS) entry which is preliminary data.</text>
</comment>
<evidence type="ECO:0000313" key="8">
    <source>
        <dbReference type="Proteomes" id="UP001153148"/>
    </source>
</evidence>
<dbReference type="Proteomes" id="UP001153148">
    <property type="component" value="Unassembled WGS sequence"/>
</dbReference>
<evidence type="ECO:0000256" key="5">
    <source>
        <dbReference type="ARBA" id="ARBA00023242"/>
    </source>
</evidence>
<comment type="function">
    <text evidence="1">Cilium-specific protein required for cilia structures.</text>
</comment>
<organism evidence="7 8">
    <name type="scientific">Timema podura</name>
    <name type="common">Walking stick</name>
    <dbReference type="NCBI Taxonomy" id="61482"/>
    <lineage>
        <taxon>Eukaryota</taxon>
        <taxon>Metazoa</taxon>
        <taxon>Ecdysozoa</taxon>
        <taxon>Arthropoda</taxon>
        <taxon>Hexapoda</taxon>
        <taxon>Insecta</taxon>
        <taxon>Pterygota</taxon>
        <taxon>Neoptera</taxon>
        <taxon>Polyneoptera</taxon>
        <taxon>Phasmatodea</taxon>
        <taxon>Timematodea</taxon>
        <taxon>Timematoidea</taxon>
        <taxon>Timematidae</taxon>
        <taxon>Timema</taxon>
    </lineage>
</organism>
<evidence type="ECO:0000256" key="4">
    <source>
        <dbReference type="ARBA" id="ARBA00022737"/>
    </source>
</evidence>
<keyword evidence="5" id="KW-0539">Nucleus</keyword>
<accession>A0ABN7PMJ7</accession>
<dbReference type="PANTHER" id="PTHR45973">
    <property type="entry name" value="PROTEIN PHOSPHATASE 1 REGULATORY SUBUNIT SDS22-RELATED"/>
    <property type="match status" value="1"/>
</dbReference>
<protein>
    <recommendedName>
        <fullName evidence="6">Dynein axonemal assembly factor 1 homolog</fullName>
    </recommendedName>
</protein>
<gene>
    <name evidence="7" type="ORF">TPAB3V08_LOCUS16007</name>
</gene>
<dbReference type="PANTHER" id="PTHR45973:SF23">
    <property type="entry name" value="PROTEIN PHOSPHATASE 1 REGULATORY SUBUNIT 7"/>
    <property type="match status" value="1"/>
</dbReference>
<dbReference type="Pfam" id="PF12799">
    <property type="entry name" value="LRR_4"/>
    <property type="match status" value="1"/>
</dbReference>
<dbReference type="PROSITE" id="PS51450">
    <property type="entry name" value="LRR"/>
    <property type="match status" value="3"/>
</dbReference>
<feature type="non-terminal residue" evidence="7">
    <location>
        <position position="103"/>
    </location>
</feature>
<dbReference type="SMART" id="SM00365">
    <property type="entry name" value="LRR_SD22"/>
    <property type="match status" value="3"/>
</dbReference>
<evidence type="ECO:0000256" key="1">
    <source>
        <dbReference type="ARBA" id="ARBA00003843"/>
    </source>
</evidence>
<dbReference type="InterPro" id="IPR025875">
    <property type="entry name" value="Leu-rich_rpt_4"/>
</dbReference>
<dbReference type="SUPFAM" id="SSF52075">
    <property type="entry name" value="Outer arm dynein light chain 1"/>
    <property type="match status" value="1"/>
</dbReference>